<evidence type="ECO:0000313" key="2">
    <source>
        <dbReference type="Proteomes" id="UP000237347"/>
    </source>
</evidence>
<dbReference type="EMBL" id="PKMF04000616">
    <property type="protein sequence ID" value="KAK7823990.1"/>
    <property type="molecule type" value="Genomic_DNA"/>
</dbReference>
<name>A0AAW0JBI3_QUESU</name>
<protein>
    <submittedName>
        <fullName evidence="1">Uncharacterized protein</fullName>
    </submittedName>
</protein>
<dbReference type="Proteomes" id="UP000237347">
    <property type="component" value="Unassembled WGS sequence"/>
</dbReference>
<keyword evidence="2" id="KW-1185">Reference proteome</keyword>
<reference evidence="1 2" key="1">
    <citation type="journal article" date="2018" name="Sci. Data">
        <title>The draft genome sequence of cork oak.</title>
        <authorList>
            <person name="Ramos A.M."/>
            <person name="Usie A."/>
            <person name="Barbosa P."/>
            <person name="Barros P.M."/>
            <person name="Capote T."/>
            <person name="Chaves I."/>
            <person name="Simoes F."/>
            <person name="Abreu I."/>
            <person name="Carrasquinho I."/>
            <person name="Faro C."/>
            <person name="Guimaraes J.B."/>
            <person name="Mendonca D."/>
            <person name="Nobrega F."/>
            <person name="Rodrigues L."/>
            <person name="Saibo N.J.M."/>
            <person name="Varela M.C."/>
            <person name="Egas C."/>
            <person name="Matos J."/>
            <person name="Miguel C.M."/>
            <person name="Oliveira M.M."/>
            <person name="Ricardo C.P."/>
            <person name="Goncalves S."/>
        </authorList>
    </citation>
    <scope>NUCLEOTIDE SEQUENCE [LARGE SCALE GENOMIC DNA]</scope>
    <source>
        <strain evidence="2">cv. HL8</strain>
    </source>
</reference>
<evidence type="ECO:0000313" key="1">
    <source>
        <dbReference type="EMBL" id="KAK7823990.1"/>
    </source>
</evidence>
<proteinExistence type="predicted"/>
<accession>A0AAW0JBI3</accession>
<organism evidence="1 2">
    <name type="scientific">Quercus suber</name>
    <name type="common">Cork oak</name>
    <dbReference type="NCBI Taxonomy" id="58331"/>
    <lineage>
        <taxon>Eukaryota</taxon>
        <taxon>Viridiplantae</taxon>
        <taxon>Streptophyta</taxon>
        <taxon>Embryophyta</taxon>
        <taxon>Tracheophyta</taxon>
        <taxon>Spermatophyta</taxon>
        <taxon>Magnoliopsida</taxon>
        <taxon>eudicotyledons</taxon>
        <taxon>Gunneridae</taxon>
        <taxon>Pentapetalae</taxon>
        <taxon>rosids</taxon>
        <taxon>fabids</taxon>
        <taxon>Fagales</taxon>
        <taxon>Fagaceae</taxon>
        <taxon>Quercus</taxon>
    </lineage>
</organism>
<sequence>MVVVFLKSCILKAVRLVKVMSILLGKAFSSCNLCFVSPIHGLGVAFLSLFSPEKLRNYRTFRNDEVLLDMRIVL</sequence>
<gene>
    <name evidence="1" type="ORF">CFP56_034949</name>
</gene>
<dbReference type="AlphaFoldDB" id="A0AAW0JBI3"/>
<comment type="caution">
    <text evidence="1">The sequence shown here is derived from an EMBL/GenBank/DDBJ whole genome shotgun (WGS) entry which is preliminary data.</text>
</comment>